<evidence type="ECO:0000313" key="2">
    <source>
        <dbReference type="Proteomes" id="UP000005268"/>
    </source>
</evidence>
<dbReference type="Proteomes" id="UP000005268">
    <property type="component" value="Chromosome"/>
</dbReference>
<dbReference type="PATRIC" id="fig|231023.4.peg.967"/>
<dbReference type="HOGENOM" id="CLU_3347494_0_0_6"/>
<sequence>MSLTAGYIRGLPRRFNRGTISNCVRRSMAEDGVGAVG</sequence>
<dbReference type="KEGG" id="ppi:YSA_02014"/>
<reference evidence="1 2" key="1">
    <citation type="journal article" date="2012" name="J. Bacteriol.">
        <title>Complete Genome Sequence of the Naphthalene-Degrading Pseudomonas putida Strain ND6.</title>
        <authorList>
            <person name="Li S."/>
            <person name="Zhao H."/>
            <person name="Li Y."/>
            <person name="Niu S."/>
            <person name="Cai B."/>
        </authorList>
    </citation>
    <scope>NUCLEOTIDE SEQUENCE [LARGE SCALE GENOMIC DNA]</scope>
    <source>
        <strain evidence="1 2">ND6</strain>
    </source>
</reference>
<organism evidence="1 2">
    <name type="scientific">Pseudomonas putida ND6</name>
    <dbReference type="NCBI Taxonomy" id="231023"/>
    <lineage>
        <taxon>Bacteria</taxon>
        <taxon>Pseudomonadati</taxon>
        <taxon>Pseudomonadota</taxon>
        <taxon>Gammaproteobacteria</taxon>
        <taxon>Pseudomonadales</taxon>
        <taxon>Pseudomonadaceae</taxon>
        <taxon>Pseudomonas</taxon>
    </lineage>
</organism>
<proteinExistence type="predicted"/>
<dbReference type="AlphaFoldDB" id="I3UQT6"/>
<protein>
    <submittedName>
        <fullName evidence="1">Uncharacterized protein</fullName>
    </submittedName>
</protein>
<name>I3UQT6_PSEPU</name>
<gene>
    <name evidence="1" type="ORF">YSA_02014</name>
</gene>
<accession>I3UQT6</accession>
<evidence type="ECO:0000313" key="1">
    <source>
        <dbReference type="EMBL" id="AFK67857.1"/>
    </source>
</evidence>
<dbReference type="EMBL" id="CP003588">
    <property type="protein sequence ID" value="AFK67857.1"/>
    <property type="molecule type" value="Genomic_DNA"/>
</dbReference>